<keyword evidence="3 7" id="KW-0479">Metal-binding</keyword>
<evidence type="ECO:0000256" key="9">
    <source>
        <dbReference type="SAM" id="Phobius"/>
    </source>
</evidence>
<dbReference type="SUPFAM" id="SSF48264">
    <property type="entry name" value="Cytochrome P450"/>
    <property type="match status" value="1"/>
</dbReference>
<feature type="transmembrane region" description="Helical" evidence="9">
    <location>
        <begin position="12"/>
        <end position="29"/>
    </location>
</feature>
<keyword evidence="2 7" id="KW-0349">Heme</keyword>
<keyword evidence="5 7" id="KW-0408">Iron</keyword>
<protein>
    <recommendedName>
        <fullName evidence="12">Cytochrome P450</fullName>
    </recommendedName>
</protein>
<dbReference type="PANTHER" id="PTHR24291:SF50">
    <property type="entry name" value="BIFUNCTIONAL ALBAFLAVENONE MONOOXYGENASE_TERPENE SYNTHASE"/>
    <property type="match status" value="1"/>
</dbReference>
<dbReference type="GO" id="GO:0005506">
    <property type="term" value="F:iron ion binding"/>
    <property type="evidence" value="ECO:0007669"/>
    <property type="project" value="InterPro"/>
</dbReference>
<dbReference type="KEGG" id="more:E1B28_006221"/>
<evidence type="ECO:0000256" key="4">
    <source>
        <dbReference type="ARBA" id="ARBA00023002"/>
    </source>
</evidence>
<dbReference type="AlphaFoldDB" id="A0A9P7S5I2"/>
<dbReference type="GO" id="GO:0016705">
    <property type="term" value="F:oxidoreductase activity, acting on paired donors, with incorporation or reduction of molecular oxygen"/>
    <property type="evidence" value="ECO:0007669"/>
    <property type="project" value="InterPro"/>
</dbReference>
<dbReference type="EMBL" id="CM032183">
    <property type="protein sequence ID" value="KAG7095482.1"/>
    <property type="molecule type" value="Genomic_DNA"/>
</dbReference>
<dbReference type="PRINTS" id="PR00463">
    <property type="entry name" value="EP450I"/>
</dbReference>
<dbReference type="InterPro" id="IPR017972">
    <property type="entry name" value="Cyt_P450_CS"/>
</dbReference>
<dbReference type="PANTHER" id="PTHR24291">
    <property type="entry name" value="CYTOCHROME P450 FAMILY 4"/>
    <property type="match status" value="1"/>
</dbReference>
<keyword evidence="9" id="KW-0472">Membrane</keyword>
<dbReference type="PROSITE" id="PS00086">
    <property type="entry name" value="CYTOCHROME_P450"/>
    <property type="match status" value="1"/>
</dbReference>
<keyword evidence="9" id="KW-0812">Transmembrane</keyword>
<evidence type="ECO:0000256" key="5">
    <source>
        <dbReference type="ARBA" id="ARBA00023004"/>
    </source>
</evidence>
<dbReference type="GO" id="GO:0020037">
    <property type="term" value="F:heme binding"/>
    <property type="evidence" value="ECO:0007669"/>
    <property type="project" value="InterPro"/>
</dbReference>
<comment type="cofactor">
    <cofactor evidence="7">
        <name>heme</name>
        <dbReference type="ChEBI" id="CHEBI:30413"/>
    </cofactor>
</comment>
<reference evidence="10" key="1">
    <citation type="journal article" date="2021" name="Genome Biol. Evol.">
        <title>The assembled and annotated genome of the fairy-ring fungus Marasmius oreades.</title>
        <authorList>
            <person name="Hiltunen M."/>
            <person name="Ament-Velasquez S.L."/>
            <person name="Johannesson H."/>
        </authorList>
    </citation>
    <scope>NUCLEOTIDE SEQUENCE</scope>
    <source>
        <strain evidence="10">03SP1</strain>
    </source>
</reference>
<keyword evidence="9" id="KW-1133">Transmembrane helix</keyword>
<proteinExistence type="inferred from homology"/>
<dbReference type="InterPro" id="IPR050196">
    <property type="entry name" value="Cytochrome_P450_Monoox"/>
</dbReference>
<evidence type="ECO:0008006" key="12">
    <source>
        <dbReference type="Google" id="ProtNLM"/>
    </source>
</evidence>
<dbReference type="InterPro" id="IPR002401">
    <property type="entry name" value="Cyt_P450_E_grp-I"/>
</dbReference>
<evidence type="ECO:0000256" key="1">
    <source>
        <dbReference type="ARBA" id="ARBA00010617"/>
    </source>
</evidence>
<evidence type="ECO:0000256" key="7">
    <source>
        <dbReference type="PIRSR" id="PIRSR602401-1"/>
    </source>
</evidence>
<sequence>MSLLLGTWGDRSGYILLSLFAVLVISRILKFYNGLQVVNVSGYRPLFGPLGFPGVLLPTRWWNVGLDVHYRRRHDMYKESDYISIVPFISGKPQIWTNNLDVARQIEGGGLKGVFHKPLESSAALRLWGTNLAAANGEQWRRHRRVMGPAFNQKLYRIVWKKTQEIYREMVMTPEWTNEVVPIRPVQSITFKLALIILGSCGFGLPGTWSEPPRTQSNDKAMTVQGALRIVADTVQLTLFAPGWLKALPIKSFKDSQNAYRQLNDFMQDQINLRKGFINGQIAPEVEGSDEGVDKNNLLNLLIQASEDEEGKYQLKDEELIGNVFLLLLAGHETTANALAGTFGFLAADGKIQQEVYESIIEVLGPERDPDFEDYSKLNKVMASFIETVRLIPGGHVLIREAGEDTIIDIPADPKSGKPKRSLPLRKGVQVVVDMIGLHRNPRYFDDPEEYRPSRWFHLPNDSELFTGFSVGPRACIGRKFASLEAVCWLSMVLRDWEVQPLLTEGETIQEWKERTLVPNFSLTLGVCDVPVRFVKRPKATV</sequence>
<evidence type="ECO:0000313" key="11">
    <source>
        <dbReference type="Proteomes" id="UP001049176"/>
    </source>
</evidence>
<feature type="binding site" description="axial binding residue" evidence="7">
    <location>
        <position position="476"/>
    </location>
    <ligand>
        <name>heme</name>
        <dbReference type="ChEBI" id="CHEBI:30413"/>
    </ligand>
    <ligandPart>
        <name>Fe</name>
        <dbReference type="ChEBI" id="CHEBI:18248"/>
    </ligandPart>
</feature>
<organism evidence="10 11">
    <name type="scientific">Marasmius oreades</name>
    <name type="common">fairy-ring Marasmius</name>
    <dbReference type="NCBI Taxonomy" id="181124"/>
    <lineage>
        <taxon>Eukaryota</taxon>
        <taxon>Fungi</taxon>
        <taxon>Dikarya</taxon>
        <taxon>Basidiomycota</taxon>
        <taxon>Agaricomycotina</taxon>
        <taxon>Agaricomycetes</taxon>
        <taxon>Agaricomycetidae</taxon>
        <taxon>Agaricales</taxon>
        <taxon>Marasmiineae</taxon>
        <taxon>Marasmiaceae</taxon>
        <taxon>Marasmius</taxon>
    </lineage>
</organism>
<name>A0A9P7S5I2_9AGAR</name>
<keyword evidence="4 8" id="KW-0560">Oxidoreductase</keyword>
<evidence type="ECO:0000256" key="2">
    <source>
        <dbReference type="ARBA" id="ARBA00022617"/>
    </source>
</evidence>
<keyword evidence="11" id="KW-1185">Reference proteome</keyword>
<evidence type="ECO:0000313" key="10">
    <source>
        <dbReference type="EMBL" id="KAG7095482.1"/>
    </source>
</evidence>
<keyword evidence="6 8" id="KW-0503">Monooxygenase</keyword>
<dbReference type="InterPro" id="IPR001128">
    <property type="entry name" value="Cyt_P450"/>
</dbReference>
<dbReference type="PRINTS" id="PR00385">
    <property type="entry name" value="P450"/>
</dbReference>
<dbReference type="RefSeq" id="XP_043011952.1">
    <property type="nucleotide sequence ID" value="XM_043150862.1"/>
</dbReference>
<accession>A0A9P7S5I2</accession>
<dbReference type="Pfam" id="PF00067">
    <property type="entry name" value="p450"/>
    <property type="match status" value="1"/>
</dbReference>
<dbReference type="Gene3D" id="1.10.630.10">
    <property type="entry name" value="Cytochrome P450"/>
    <property type="match status" value="1"/>
</dbReference>
<dbReference type="GO" id="GO:0004497">
    <property type="term" value="F:monooxygenase activity"/>
    <property type="evidence" value="ECO:0007669"/>
    <property type="project" value="UniProtKB-KW"/>
</dbReference>
<evidence type="ECO:0000256" key="3">
    <source>
        <dbReference type="ARBA" id="ARBA00022723"/>
    </source>
</evidence>
<evidence type="ECO:0000256" key="6">
    <source>
        <dbReference type="ARBA" id="ARBA00023033"/>
    </source>
</evidence>
<dbReference type="InterPro" id="IPR036396">
    <property type="entry name" value="Cyt_P450_sf"/>
</dbReference>
<dbReference type="Proteomes" id="UP001049176">
    <property type="component" value="Chromosome 3"/>
</dbReference>
<gene>
    <name evidence="10" type="ORF">E1B28_006221</name>
</gene>
<comment type="similarity">
    <text evidence="1 8">Belongs to the cytochrome P450 family.</text>
</comment>
<comment type="caution">
    <text evidence="10">The sequence shown here is derived from an EMBL/GenBank/DDBJ whole genome shotgun (WGS) entry which is preliminary data.</text>
</comment>
<dbReference type="GeneID" id="66075297"/>
<evidence type="ECO:0000256" key="8">
    <source>
        <dbReference type="RuleBase" id="RU000461"/>
    </source>
</evidence>
<dbReference type="OrthoDB" id="1470350at2759"/>